<sequence length="226" mass="25890">MQVAPDASTAIYKFTGIEGDIAANQWITELIHIAEFARWDEEGKITVDKLSGPERDRQQSTGGACKTWSSWEATFRDAYVRSPSKTQQRRIMESRVQRKGEHHETKKSFAYACRVNLEETKEEIITGLATRELSYAMRNRSHFSINDLLRDSTSYECFQKNRDARFLSDGKQQDERPRQTSKVELLSSQAENDGSKHARNKGPKCFNCQKFGHTARDCPDSGRDKT</sequence>
<keyword evidence="2" id="KW-1185">Reference proteome</keyword>
<reference evidence="1 2" key="1">
    <citation type="journal article" date="2020" name="Cell">
        <title>Large-Scale Comparative Analyses of Tick Genomes Elucidate Their Genetic Diversity and Vector Capacities.</title>
        <authorList>
            <consortium name="Tick Genome and Microbiome Consortium (TIGMIC)"/>
            <person name="Jia N."/>
            <person name="Wang J."/>
            <person name="Shi W."/>
            <person name="Du L."/>
            <person name="Sun Y."/>
            <person name="Zhan W."/>
            <person name="Jiang J.F."/>
            <person name="Wang Q."/>
            <person name="Zhang B."/>
            <person name="Ji P."/>
            <person name="Bell-Sakyi L."/>
            <person name="Cui X.M."/>
            <person name="Yuan T.T."/>
            <person name="Jiang B.G."/>
            <person name="Yang W.F."/>
            <person name="Lam T.T."/>
            <person name="Chang Q.C."/>
            <person name="Ding S.J."/>
            <person name="Wang X.J."/>
            <person name="Zhu J.G."/>
            <person name="Ruan X.D."/>
            <person name="Zhao L."/>
            <person name="Wei J.T."/>
            <person name="Ye R.Z."/>
            <person name="Que T.C."/>
            <person name="Du C.H."/>
            <person name="Zhou Y.H."/>
            <person name="Cheng J.X."/>
            <person name="Dai P.F."/>
            <person name="Guo W.B."/>
            <person name="Han X.H."/>
            <person name="Huang E.J."/>
            <person name="Li L.F."/>
            <person name="Wei W."/>
            <person name="Gao Y.C."/>
            <person name="Liu J.Z."/>
            <person name="Shao H.Z."/>
            <person name="Wang X."/>
            <person name="Wang C.C."/>
            <person name="Yang T.C."/>
            <person name="Huo Q.B."/>
            <person name="Li W."/>
            <person name="Chen H.Y."/>
            <person name="Chen S.E."/>
            <person name="Zhou L.G."/>
            <person name="Ni X.B."/>
            <person name="Tian J.H."/>
            <person name="Sheng Y."/>
            <person name="Liu T."/>
            <person name="Pan Y.S."/>
            <person name="Xia L.Y."/>
            <person name="Li J."/>
            <person name="Zhao F."/>
            <person name="Cao W.C."/>
        </authorList>
    </citation>
    <scope>NUCLEOTIDE SEQUENCE [LARGE SCALE GENOMIC DNA]</scope>
    <source>
        <strain evidence="1">Iper-2018</strain>
    </source>
</reference>
<proteinExistence type="predicted"/>
<dbReference type="Proteomes" id="UP000805193">
    <property type="component" value="Unassembled WGS sequence"/>
</dbReference>
<organism evidence="1 2">
    <name type="scientific">Ixodes persulcatus</name>
    <name type="common">Taiga tick</name>
    <dbReference type="NCBI Taxonomy" id="34615"/>
    <lineage>
        <taxon>Eukaryota</taxon>
        <taxon>Metazoa</taxon>
        <taxon>Ecdysozoa</taxon>
        <taxon>Arthropoda</taxon>
        <taxon>Chelicerata</taxon>
        <taxon>Arachnida</taxon>
        <taxon>Acari</taxon>
        <taxon>Parasitiformes</taxon>
        <taxon>Ixodida</taxon>
        <taxon>Ixodoidea</taxon>
        <taxon>Ixodidae</taxon>
        <taxon>Ixodinae</taxon>
        <taxon>Ixodes</taxon>
    </lineage>
</organism>
<evidence type="ECO:0000313" key="1">
    <source>
        <dbReference type="EMBL" id="KAG0423487.1"/>
    </source>
</evidence>
<name>A0AC60PQX2_IXOPE</name>
<dbReference type="EMBL" id="JABSTQ010010094">
    <property type="protein sequence ID" value="KAG0423487.1"/>
    <property type="molecule type" value="Genomic_DNA"/>
</dbReference>
<accession>A0AC60PQX2</accession>
<gene>
    <name evidence="1" type="ORF">HPB47_000717</name>
</gene>
<evidence type="ECO:0000313" key="2">
    <source>
        <dbReference type="Proteomes" id="UP000805193"/>
    </source>
</evidence>
<protein>
    <submittedName>
        <fullName evidence="1">Uncharacterized protein</fullName>
    </submittedName>
</protein>
<comment type="caution">
    <text evidence="1">The sequence shown here is derived from an EMBL/GenBank/DDBJ whole genome shotgun (WGS) entry which is preliminary data.</text>
</comment>